<feature type="compositionally biased region" description="Acidic residues" evidence="1">
    <location>
        <begin position="1"/>
        <end position="10"/>
    </location>
</feature>
<evidence type="ECO:0000313" key="3">
    <source>
        <dbReference type="Proteomes" id="UP000266723"/>
    </source>
</evidence>
<sequence length="61" mass="6853">MAEEDGDSDGSESNFSRSHYLRDAHHNNDVRFLRNIACTKTAMGRGQVNDVGSGNWKKLTR</sequence>
<feature type="region of interest" description="Disordered" evidence="1">
    <location>
        <begin position="1"/>
        <end position="21"/>
    </location>
</feature>
<protein>
    <submittedName>
        <fullName evidence="2">Uncharacterized protein</fullName>
    </submittedName>
</protein>
<accession>A0ABQ7EAG0</accession>
<evidence type="ECO:0000256" key="1">
    <source>
        <dbReference type="SAM" id="MobiDB-lite"/>
    </source>
</evidence>
<organism evidence="2 3">
    <name type="scientific">Brassica cretica</name>
    <name type="common">Mustard</name>
    <dbReference type="NCBI Taxonomy" id="69181"/>
    <lineage>
        <taxon>Eukaryota</taxon>
        <taxon>Viridiplantae</taxon>
        <taxon>Streptophyta</taxon>
        <taxon>Embryophyta</taxon>
        <taxon>Tracheophyta</taxon>
        <taxon>Spermatophyta</taxon>
        <taxon>Magnoliopsida</taxon>
        <taxon>eudicotyledons</taxon>
        <taxon>Gunneridae</taxon>
        <taxon>Pentapetalae</taxon>
        <taxon>rosids</taxon>
        <taxon>malvids</taxon>
        <taxon>Brassicales</taxon>
        <taxon>Brassicaceae</taxon>
        <taxon>Brassiceae</taxon>
        <taxon>Brassica</taxon>
    </lineage>
</organism>
<gene>
    <name evidence="2" type="ORF">DY000_02025496</name>
</gene>
<keyword evidence="3" id="KW-1185">Reference proteome</keyword>
<name>A0ABQ7EAG0_BRACR</name>
<evidence type="ECO:0000313" key="2">
    <source>
        <dbReference type="EMBL" id="KAF3593984.1"/>
    </source>
</evidence>
<reference evidence="2 3" key="1">
    <citation type="journal article" date="2020" name="BMC Genomics">
        <title>Intraspecific diversification of the crop wild relative Brassica cretica Lam. using demographic model selection.</title>
        <authorList>
            <person name="Kioukis A."/>
            <person name="Michalopoulou V.A."/>
            <person name="Briers L."/>
            <person name="Pirintsos S."/>
            <person name="Studholme D.J."/>
            <person name="Pavlidis P."/>
            <person name="Sarris P.F."/>
        </authorList>
    </citation>
    <scope>NUCLEOTIDE SEQUENCE [LARGE SCALE GENOMIC DNA]</scope>
    <source>
        <strain evidence="3">cv. PFS-1207/04</strain>
    </source>
</reference>
<comment type="caution">
    <text evidence="2">The sequence shown here is derived from an EMBL/GenBank/DDBJ whole genome shotgun (WGS) entry which is preliminary data.</text>
</comment>
<dbReference type="EMBL" id="QGKV02000299">
    <property type="protein sequence ID" value="KAF3593984.1"/>
    <property type="molecule type" value="Genomic_DNA"/>
</dbReference>
<proteinExistence type="predicted"/>
<dbReference type="Proteomes" id="UP000266723">
    <property type="component" value="Unassembled WGS sequence"/>
</dbReference>